<dbReference type="EC" id="5.6.2.4" evidence="5"/>
<evidence type="ECO:0000256" key="4">
    <source>
        <dbReference type="ARBA" id="ARBA00034617"/>
    </source>
</evidence>
<dbReference type="GO" id="GO:0043138">
    <property type="term" value="F:3'-5' DNA helicase activity"/>
    <property type="evidence" value="ECO:0007669"/>
    <property type="project" value="UniProtKB-EC"/>
</dbReference>
<accession>A0A2N5W5J0</accession>
<dbReference type="GO" id="GO:0000724">
    <property type="term" value="P:double-strand break repair via homologous recombination"/>
    <property type="evidence" value="ECO:0007669"/>
    <property type="project" value="TreeGrafter"/>
</dbReference>
<dbReference type="Proteomes" id="UP000235388">
    <property type="component" value="Unassembled WGS sequence"/>
</dbReference>
<feature type="compositionally biased region" description="Low complexity" evidence="6">
    <location>
        <begin position="648"/>
        <end position="658"/>
    </location>
</feature>
<feature type="region of interest" description="Disordered" evidence="6">
    <location>
        <begin position="602"/>
        <end position="658"/>
    </location>
</feature>
<reference evidence="8 9" key="1">
    <citation type="submission" date="2017-11" db="EMBL/GenBank/DDBJ databases">
        <title>De novo assembly and phasing of dikaryotic genomes from two isolates of Puccinia coronata f. sp. avenae, the causal agent of oat crown rust.</title>
        <authorList>
            <person name="Miller M.E."/>
            <person name="Zhang Y."/>
            <person name="Omidvar V."/>
            <person name="Sperschneider J."/>
            <person name="Schwessinger B."/>
            <person name="Raley C."/>
            <person name="Palmer J.M."/>
            <person name="Garnica D."/>
            <person name="Upadhyaya N."/>
            <person name="Rathjen J."/>
            <person name="Taylor J.M."/>
            <person name="Park R.F."/>
            <person name="Dodds P.N."/>
            <person name="Hirsch C.D."/>
            <person name="Kianian S.F."/>
            <person name="Figueroa M."/>
        </authorList>
    </citation>
    <scope>NUCLEOTIDE SEQUENCE [LARGE SCALE GENOMIC DNA]</scope>
    <source>
        <strain evidence="8">12NC29</strain>
    </source>
</reference>
<evidence type="ECO:0000259" key="7">
    <source>
        <dbReference type="PROSITE" id="PS51192"/>
    </source>
</evidence>
<evidence type="ECO:0000313" key="8">
    <source>
        <dbReference type="EMBL" id="PLW57501.1"/>
    </source>
</evidence>
<evidence type="ECO:0000256" key="3">
    <source>
        <dbReference type="ARBA" id="ARBA00023235"/>
    </source>
</evidence>
<keyword evidence="9" id="KW-1185">Reference proteome</keyword>
<evidence type="ECO:0000313" key="9">
    <source>
        <dbReference type="Proteomes" id="UP000235388"/>
    </source>
</evidence>
<protein>
    <recommendedName>
        <fullName evidence="5">DNA 3'-5' helicase</fullName>
        <ecNumber evidence="5">5.6.2.4</ecNumber>
    </recommendedName>
</protein>
<evidence type="ECO:0000256" key="2">
    <source>
        <dbReference type="ARBA" id="ARBA00023125"/>
    </source>
</evidence>
<dbReference type="GO" id="GO:0005694">
    <property type="term" value="C:chromosome"/>
    <property type="evidence" value="ECO:0007669"/>
    <property type="project" value="TreeGrafter"/>
</dbReference>
<dbReference type="SUPFAM" id="SSF52540">
    <property type="entry name" value="P-loop containing nucleoside triphosphate hydrolases"/>
    <property type="match status" value="1"/>
</dbReference>
<sequence>MSDTDLRKSIISDCLPCYPKNEPPKTVQVDAVMSLVRQQHTFVMAGTGCGKSRISEISKKAVILVLNPLDALGDNQVNKKVAQGYTAVNLKKLNFNKSVAAEILRGKYNFVYLSPKIFLNNETFTKIYHDHKFQNQLALLVVDEAHMIYSWGLVKNGEAKRSSSHKRTQDQAVFRPSYGDLGRALGSPEKTPILFLSATCRPLAITEILKSLKIAEKSIDFVCAELTRPEIRIVRYPMQLSLKSVNDVLTMFGKIEEVESKDIVPMLIYSGARNATLQVMKVVNQAHNTGGGEYNPDSALIQRYHACTGDMDKEDVISGFEHGDFPCISCKMALGLGQNWKRVRRVIHIGQGDPSCICQMIGRCGHDGRDGLAVLLVEPKRKFGLNTPEAIQKANKLSNDTRMDSLAITPVCLRIAFSVDNLHGYIPMDQDDLEYLREESRETKEGFPLCRCSNCKPEEAVCLKARLKEMDNNNFDEIMDQRNNLDRYHLLSHRLVESFNKFFRDQYGKPRSFRPSQLIGPAEGDLIVANLDEIHNPASIARFIGGEALDGQLEMLYNCIVKFQGGSEWLAHLKELDDYNVHIASEMQRIQNLKKQIPATQPTLPALASQTNKEVPPSKSTEAKNRPTSSVSQRLTRGQNHHDVPLASSSSLDSDSDSDSSLLSSHLLSLSVKCGSVSPAELTSELMPVVVKLRIKP</sequence>
<dbReference type="Pfam" id="PF00270">
    <property type="entry name" value="DEAD"/>
    <property type="match status" value="1"/>
</dbReference>
<dbReference type="PANTHER" id="PTHR13710:SF105">
    <property type="entry name" value="ATP-DEPENDENT DNA HELICASE Q1"/>
    <property type="match status" value="1"/>
</dbReference>
<evidence type="ECO:0000256" key="6">
    <source>
        <dbReference type="SAM" id="MobiDB-lite"/>
    </source>
</evidence>
<dbReference type="GO" id="GO:0009378">
    <property type="term" value="F:four-way junction helicase activity"/>
    <property type="evidence" value="ECO:0007669"/>
    <property type="project" value="TreeGrafter"/>
</dbReference>
<proteinExistence type="inferred from homology"/>
<evidence type="ECO:0000256" key="1">
    <source>
        <dbReference type="ARBA" id="ARBA00005446"/>
    </source>
</evidence>
<keyword evidence="3" id="KW-0413">Isomerase</keyword>
<comment type="similarity">
    <text evidence="1">Belongs to the helicase family. RecQ subfamily.</text>
</comment>
<dbReference type="InterPro" id="IPR011545">
    <property type="entry name" value="DEAD/DEAH_box_helicase_dom"/>
</dbReference>
<comment type="caution">
    <text evidence="8">The sequence shown here is derived from an EMBL/GenBank/DDBJ whole genome shotgun (WGS) entry which is preliminary data.</text>
</comment>
<dbReference type="Gene3D" id="3.40.50.300">
    <property type="entry name" value="P-loop containing nucleotide triphosphate hydrolases"/>
    <property type="match status" value="2"/>
</dbReference>
<comment type="catalytic activity">
    <reaction evidence="4">
        <text>Couples ATP hydrolysis with the unwinding of duplex DNA by translocating in the 3'-5' direction.</text>
        <dbReference type="EC" id="5.6.2.4"/>
    </reaction>
</comment>
<dbReference type="OrthoDB" id="10261556at2759"/>
<dbReference type="InterPro" id="IPR027417">
    <property type="entry name" value="P-loop_NTPase"/>
</dbReference>
<dbReference type="GO" id="GO:0005524">
    <property type="term" value="F:ATP binding"/>
    <property type="evidence" value="ECO:0007669"/>
    <property type="project" value="InterPro"/>
</dbReference>
<organism evidence="8 9">
    <name type="scientific">Puccinia coronata f. sp. avenae</name>
    <dbReference type="NCBI Taxonomy" id="200324"/>
    <lineage>
        <taxon>Eukaryota</taxon>
        <taxon>Fungi</taxon>
        <taxon>Dikarya</taxon>
        <taxon>Basidiomycota</taxon>
        <taxon>Pucciniomycotina</taxon>
        <taxon>Pucciniomycetes</taxon>
        <taxon>Pucciniales</taxon>
        <taxon>Pucciniaceae</taxon>
        <taxon>Puccinia</taxon>
    </lineage>
</organism>
<dbReference type="SMART" id="SM00487">
    <property type="entry name" value="DEXDc"/>
    <property type="match status" value="1"/>
</dbReference>
<evidence type="ECO:0000256" key="5">
    <source>
        <dbReference type="ARBA" id="ARBA00034808"/>
    </source>
</evidence>
<dbReference type="EMBL" id="PGCJ01000010">
    <property type="protein sequence ID" value="PLW57501.1"/>
    <property type="molecule type" value="Genomic_DNA"/>
</dbReference>
<gene>
    <name evidence="8" type="ORF">PCANC_02648</name>
</gene>
<keyword evidence="2" id="KW-0238">DNA-binding</keyword>
<dbReference type="STRING" id="200324.A0A2N5W5J0"/>
<feature type="compositionally biased region" description="Polar residues" evidence="6">
    <location>
        <begin position="602"/>
        <end position="613"/>
    </location>
</feature>
<dbReference type="GO" id="GO:0005737">
    <property type="term" value="C:cytoplasm"/>
    <property type="evidence" value="ECO:0007669"/>
    <property type="project" value="TreeGrafter"/>
</dbReference>
<name>A0A2N5W5J0_9BASI</name>
<dbReference type="PROSITE" id="PS51192">
    <property type="entry name" value="HELICASE_ATP_BIND_1"/>
    <property type="match status" value="1"/>
</dbReference>
<dbReference type="PANTHER" id="PTHR13710">
    <property type="entry name" value="DNA HELICASE RECQ FAMILY MEMBER"/>
    <property type="match status" value="1"/>
</dbReference>
<feature type="compositionally biased region" description="Polar residues" evidence="6">
    <location>
        <begin position="626"/>
        <end position="638"/>
    </location>
</feature>
<feature type="domain" description="Helicase ATP-binding" evidence="7">
    <location>
        <begin position="32"/>
        <end position="218"/>
    </location>
</feature>
<dbReference type="InterPro" id="IPR014001">
    <property type="entry name" value="Helicase_ATP-bd"/>
</dbReference>
<dbReference type="GO" id="GO:0003677">
    <property type="term" value="F:DNA binding"/>
    <property type="evidence" value="ECO:0007669"/>
    <property type="project" value="UniProtKB-KW"/>
</dbReference>
<dbReference type="AlphaFoldDB" id="A0A2N5W5J0"/>